<evidence type="ECO:0000313" key="1">
    <source>
        <dbReference type="EMBL" id="KRY64713.1"/>
    </source>
</evidence>
<protein>
    <submittedName>
        <fullName evidence="1">Uncharacterized protein</fullName>
    </submittedName>
</protein>
<accession>A0A0V1DT15</accession>
<dbReference type="EMBL" id="JYDP01007703">
    <property type="protein sequence ID" value="KRY64713.1"/>
    <property type="molecule type" value="Genomic_DNA"/>
</dbReference>
<dbReference type="Proteomes" id="UP000055024">
    <property type="component" value="Unassembled WGS sequence"/>
</dbReference>
<feature type="non-terminal residue" evidence="1">
    <location>
        <position position="40"/>
    </location>
</feature>
<feature type="non-terminal residue" evidence="1">
    <location>
        <position position="1"/>
    </location>
</feature>
<evidence type="ECO:0000313" key="2">
    <source>
        <dbReference type="Proteomes" id="UP000055024"/>
    </source>
</evidence>
<organism evidence="1 2">
    <name type="scientific">Trichinella zimbabwensis</name>
    <dbReference type="NCBI Taxonomy" id="268475"/>
    <lineage>
        <taxon>Eukaryota</taxon>
        <taxon>Metazoa</taxon>
        <taxon>Ecdysozoa</taxon>
        <taxon>Nematoda</taxon>
        <taxon>Enoplea</taxon>
        <taxon>Dorylaimia</taxon>
        <taxon>Trichinellida</taxon>
        <taxon>Trichinellidae</taxon>
        <taxon>Trichinella</taxon>
    </lineage>
</organism>
<keyword evidence="2" id="KW-1185">Reference proteome</keyword>
<gene>
    <name evidence="1" type="ORF">T11_5907</name>
</gene>
<sequence>LSPIYAGRTFSVSQLFSQSTPNSNDTACVQTSLSLHTTTL</sequence>
<dbReference type="AlphaFoldDB" id="A0A0V1DT15"/>
<proteinExistence type="predicted"/>
<comment type="caution">
    <text evidence="1">The sequence shown here is derived from an EMBL/GenBank/DDBJ whole genome shotgun (WGS) entry which is preliminary data.</text>
</comment>
<name>A0A0V1DT15_9BILA</name>
<reference evidence="1 2" key="1">
    <citation type="submission" date="2015-01" db="EMBL/GenBank/DDBJ databases">
        <title>Evolution of Trichinella species and genotypes.</title>
        <authorList>
            <person name="Korhonen P.K."/>
            <person name="Edoardo P."/>
            <person name="Giuseppe L.R."/>
            <person name="Gasser R.B."/>
        </authorList>
    </citation>
    <scope>NUCLEOTIDE SEQUENCE [LARGE SCALE GENOMIC DNA]</scope>
    <source>
        <strain evidence="1">ISS1029</strain>
    </source>
</reference>